<gene>
    <name evidence="7" type="ORF">HBR001_LOCUS4845</name>
</gene>
<comment type="caution">
    <text evidence="7">The sequence shown here is derived from an EMBL/GenBank/DDBJ whole genome shotgun (WGS) entry which is preliminary data.</text>
</comment>
<feature type="domain" description="RRM" evidence="6">
    <location>
        <begin position="506"/>
        <end position="581"/>
    </location>
</feature>
<feature type="domain" description="RRM" evidence="6">
    <location>
        <begin position="390"/>
        <end position="464"/>
    </location>
</feature>
<feature type="compositionally biased region" description="Basic and acidic residues" evidence="5">
    <location>
        <begin position="318"/>
        <end position="329"/>
    </location>
</feature>
<evidence type="ECO:0000256" key="3">
    <source>
        <dbReference type="ARBA" id="ARBA00022884"/>
    </source>
</evidence>
<dbReference type="PROSITE" id="PS50102">
    <property type="entry name" value="RRM"/>
    <property type="match status" value="3"/>
</dbReference>
<keyword evidence="8" id="KW-1185">Reference proteome</keyword>
<dbReference type="InterPro" id="IPR006536">
    <property type="entry name" value="HnRNP-L/PTB"/>
</dbReference>
<feature type="compositionally biased region" description="Basic and acidic residues" evidence="5">
    <location>
        <begin position="343"/>
        <end position="374"/>
    </location>
</feature>
<dbReference type="CDD" id="cd12423">
    <property type="entry name" value="RRM3_PTBP1_like"/>
    <property type="match status" value="1"/>
</dbReference>
<dbReference type="NCBIfam" id="TIGR01649">
    <property type="entry name" value="hnRNP-L_PTB"/>
    <property type="match status" value="1"/>
</dbReference>
<evidence type="ECO:0000313" key="7">
    <source>
        <dbReference type="EMBL" id="CAI5730418.1"/>
    </source>
</evidence>
<evidence type="ECO:0000313" key="8">
    <source>
        <dbReference type="Proteomes" id="UP001162031"/>
    </source>
</evidence>
<evidence type="ECO:0000259" key="6">
    <source>
        <dbReference type="PROSITE" id="PS50102"/>
    </source>
</evidence>
<evidence type="ECO:0000256" key="5">
    <source>
        <dbReference type="SAM" id="MobiDB-lite"/>
    </source>
</evidence>
<proteinExistence type="predicted"/>
<keyword evidence="2" id="KW-0677">Repeat</keyword>
<dbReference type="GO" id="GO:0005634">
    <property type="term" value="C:nucleus"/>
    <property type="evidence" value="ECO:0007669"/>
    <property type="project" value="InterPro"/>
</dbReference>
<evidence type="ECO:0000256" key="2">
    <source>
        <dbReference type="ARBA" id="ARBA00022737"/>
    </source>
</evidence>
<feature type="region of interest" description="Disordered" evidence="5">
    <location>
        <begin position="112"/>
        <end position="144"/>
    </location>
</feature>
<dbReference type="CDD" id="cd12421">
    <property type="entry name" value="RRM1_PTBP1_hnRNPL_like"/>
    <property type="match status" value="1"/>
</dbReference>
<dbReference type="Proteomes" id="UP001162031">
    <property type="component" value="Unassembled WGS sequence"/>
</dbReference>
<sequence>MASEGAGMKRQFDGGDDFDPSKRKRNAQPTSRVVFVCGLPADCLESELLALCCPFAVVEKSLMVPQKRQAFVQLPDVTSAVNLVTFYQTRDALIRGKKIFFDFSNRNEIITHQGGDASSSYHHEQHQQRHQQIGPPGLPRAAPYQQPMSMQYAPPQDQPPFGQRGMIAHDGPRRGIGPPNQILMVSVSKIEYDITVDVLQQVFQKFGNVQKIVTFWKNNEFKSLVQMESVDQAQAAQSALDGRDIYTGCNQLSIVFSRHPDLHVRYNDDRSRDYTNPNLPPGPGRGGDGRAENEGPLPAAPFDGHDAPRDNGYNSSFPRRDEYAYREPGHAPNIGRGDQYAPDTRDGRGPPFRRDDRHPDAERPRDDRGGRELPAHSTGRAVRGDTRPSPALICSNIDHKLVNPHRLFTLFGCFGDVLRIKIMFRKRDTALIQFVDDVHSTSALDHLDGVYVFGKKLRVDYSKHASVSMPHADADRFEIENTLDFSGSPLHRYRRRGPQEAVSPCPLLHMSGIPMELQNNQNAVVELFAQYGFVKNFHYLQNNPRMALVEMGSVDEAIMALLRLDNMTYPDSHMRISFSRAYQFSAGNGDSGPAPRLGPMSAPGAAAGGWNQPMQSRPRDRSRDRSRNRDRGPPGMGNRDRSPRDRGPLPPQRGRDYPQRDNSRRPPARY</sequence>
<dbReference type="SUPFAM" id="SSF54928">
    <property type="entry name" value="RNA-binding domain, RBD"/>
    <property type="match status" value="4"/>
</dbReference>
<dbReference type="GO" id="GO:0003723">
    <property type="term" value="F:RNA binding"/>
    <property type="evidence" value="ECO:0007669"/>
    <property type="project" value="UniProtKB-UniRule"/>
</dbReference>
<feature type="region of interest" description="Disordered" evidence="5">
    <location>
        <begin position="266"/>
        <end position="389"/>
    </location>
</feature>
<accession>A0AAV0U2Z3</accession>
<dbReference type="InterPro" id="IPR021790">
    <property type="entry name" value="PTBP1-like_RRM2"/>
</dbReference>
<feature type="region of interest" description="Disordered" evidence="5">
    <location>
        <begin position="1"/>
        <end position="25"/>
    </location>
</feature>
<feature type="domain" description="RRM" evidence="6">
    <location>
        <begin position="183"/>
        <end position="259"/>
    </location>
</feature>
<organism evidence="7 8">
    <name type="scientific">Hyaloperonospora brassicae</name>
    <name type="common">Brassica downy mildew</name>
    <name type="synonym">Peronospora brassicae</name>
    <dbReference type="NCBI Taxonomy" id="162125"/>
    <lineage>
        <taxon>Eukaryota</taxon>
        <taxon>Sar</taxon>
        <taxon>Stramenopiles</taxon>
        <taxon>Oomycota</taxon>
        <taxon>Peronosporomycetes</taxon>
        <taxon>Peronosporales</taxon>
        <taxon>Peronosporaceae</taxon>
        <taxon>Hyaloperonospora</taxon>
    </lineage>
</organism>
<name>A0AAV0U2Z3_HYABA</name>
<dbReference type="InterPro" id="IPR035979">
    <property type="entry name" value="RBD_domain_sf"/>
</dbReference>
<dbReference type="PANTHER" id="PTHR15592">
    <property type="entry name" value="MATRIN 3/NUCLEAR PROTEIN 220-RELATED"/>
    <property type="match status" value="1"/>
</dbReference>
<dbReference type="Pfam" id="PF11835">
    <property type="entry name" value="RRM_8"/>
    <property type="match status" value="1"/>
</dbReference>
<evidence type="ECO:0000256" key="4">
    <source>
        <dbReference type="PROSITE-ProRule" id="PRU00176"/>
    </source>
</evidence>
<protein>
    <recommendedName>
        <fullName evidence="6">RRM domain-containing protein</fullName>
    </recommendedName>
</protein>
<dbReference type="SMART" id="SM00360">
    <property type="entry name" value="RRM"/>
    <property type="match status" value="4"/>
</dbReference>
<keyword evidence="1" id="KW-0597">Phosphoprotein</keyword>
<dbReference type="GO" id="GO:0006397">
    <property type="term" value="P:mRNA processing"/>
    <property type="evidence" value="ECO:0007669"/>
    <property type="project" value="InterPro"/>
</dbReference>
<dbReference type="InterPro" id="IPR000504">
    <property type="entry name" value="RRM_dom"/>
</dbReference>
<dbReference type="AlphaFoldDB" id="A0AAV0U2Z3"/>
<dbReference type="InterPro" id="IPR012677">
    <property type="entry name" value="Nucleotide-bd_a/b_plait_sf"/>
</dbReference>
<dbReference type="CDD" id="cd12425">
    <property type="entry name" value="RRM4_PTBP1_like"/>
    <property type="match status" value="1"/>
</dbReference>
<feature type="region of interest" description="Disordered" evidence="5">
    <location>
        <begin position="588"/>
        <end position="670"/>
    </location>
</feature>
<dbReference type="Gene3D" id="3.30.70.330">
    <property type="match status" value="4"/>
</dbReference>
<dbReference type="EMBL" id="CANTFL010001027">
    <property type="protein sequence ID" value="CAI5730418.1"/>
    <property type="molecule type" value="Genomic_DNA"/>
</dbReference>
<keyword evidence="3 4" id="KW-0694">RNA-binding</keyword>
<feature type="compositionally biased region" description="Low complexity" evidence="5">
    <location>
        <begin position="598"/>
        <end position="609"/>
    </location>
</feature>
<evidence type="ECO:0000256" key="1">
    <source>
        <dbReference type="ARBA" id="ARBA00022553"/>
    </source>
</evidence>
<feature type="compositionally biased region" description="Basic and acidic residues" evidence="5">
    <location>
        <begin position="617"/>
        <end position="664"/>
    </location>
</feature>
<reference evidence="7" key="1">
    <citation type="submission" date="2022-12" db="EMBL/GenBank/DDBJ databases">
        <authorList>
            <person name="Webb A."/>
        </authorList>
    </citation>
    <scope>NUCLEOTIDE SEQUENCE</scope>
    <source>
        <strain evidence="7">Hp1</strain>
    </source>
</reference>
<dbReference type="Pfam" id="PF13893">
    <property type="entry name" value="RRM_5"/>
    <property type="match status" value="3"/>
</dbReference>